<proteinExistence type="predicted"/>
<reference evidence="2" key="1">
    <citation type="submission" date="2021-01" db="EMBL/GenBank/DDBJ databases">
        <authorList>
            <person name="Corre E."/>
            <person name="Pelletier E."/>
            <person name="Niang G."/>
            <person name="Scheremetjew M."/>
            <person name="Finn R."/>
            <person name="Kale V."/>
            <person name="Holt S."/>
            <person name="Cochrane G."/>
            <person name="Meng A."/>
            <person name="Brown T."/>
            <person name="Cohen L."/>
        </authorList>
    </citation>
    <scope>NUCLEOTIDE SEQUENCE</scope>
</reference>
<protein>
    <recommendedName>
        <fullName evidence="1">Glycosyl transferase family 25 domain-containing protein</fullName>
    </recommendedName>
</protein>
<evidence type="ECO:0000313" key="2">
    <source>
        <dbReference type="EMBL" id="CAD8855210.1"/>
    </source>
</evidence>
<dbReference type="InterPro" id="IPR002654">
    <property type="entry name" value="Glyco_trans_25"/>
</dbReference>
<feature type="domain" description="Glycosyl transferase family 25" evidence="1">
    <location>
        <begin position="57"/>
        <end position="145"/>
    </location>
</feature>
<dbReference type="Pfam" id="PF01755">
    <property type="entry name" value="Glyco_transf_25"/>
    <property type="match status" value="1"/>
</dbReference>
<evidence type="ECO:0000259" key="1">
    <source>
        <dbReference type="Pfam" id="PF01755"/>
    </source>
</evidence>
<accession>A0A7S1AIF8</accession>
<gene>
    <name evidence="2" type="ORF">NSCI0253_LOCUS29562</name>
</gene>
<name>A0A7S1AIF8_NOCSC</name>
<sequence length="172" mass="19504">MASEQPSFSSWLFGSWLFGYSPERQVVRITGTLGEPQFVPAHTLFDDPGHPKVQHIAAYVINLDTRPDRLQCMRSQLHGAPVATFRQPAVPKAACANLKKDWSVMWGDRDHDAEMSLFCSNYQVWRQAEASHAEFIVIMEDDVVLLNISGTSCHIIHLRVTHWTTSAWTRPT</sequence>
<dbReference type="AlphaFoldDB" id="A0A7S1AIF8"/>
<dbReference type="EMBL" id="HBFQ01041801">
    <property type="protein sequence ID" value="CAD8855210.1"/>
    <property type="molecule type" value="Transcribed_RNA"/>
</dbReference>
<organism evidence="2">
    <name type="scientific">Noctiluca scintillans</name>
    <name type="common">Sea sparkle</name>
    <name type="synonym">Red tide dinoflagellate</name>
    <dbReference type="NCBI Taxonomy" id="2966"/>
    <lineage>
        <taxon>Eukaryota</taxon>
        <taxon>Sar</taxon>
        <taxon>Alveolata</taxon>
        <taxon>Dinophyceae</taxon>
        <taxon>Noctilucales</taxon>
        <taxon>Noctilucaceae</taxon>
        <taxon>Noctiluca</taxon>
    </lineage>
</organism>